<protein>
    <submittedName>
        <fullName evidence="1">Uncharacterized protein</fullName>
    </submittedName>
</protein>
<sequence length="55" mass="6522">MYTRKNDVIVTIISQDGIQEEKNVNTLLKEVKLIDILGEDVVFTFNIKTWYEFKK</sequence>
<organism evidence="1 2">
    <name type="scientific">Terrisporobacter hibernicus</name>
    <dbReference type="NCBI Taxonomy" id="2813371"/>
    <lineage>
        <taxon>Bacteria</taxon>
        <taxon>Bacillati</taxon>
        <taxon>Bacillota</taxon>
        <taxon>Clostridia</taxon>
        <taxon>Peptostreptococcales</taxon>
        <taxon>Peptostreptococcaceae</taxon>
        <taxon>Terrisporobacter</taxon>
    </lineage>
</organism>
<proteinExistence type="predicted"/>
<dbReference type="EMBL" id="CP081135">
    <property type="protein sequence ID" value="UEL47214.1"/>
    <property type="molecule type" value="Genomic_DNA"/>
</dbReference>
<name>A0AAX2ZD47_9FIRM</name>
<dbReference type="KEGG" id="tem:JW646_16510"/>
<dbReference type="AlphaFoldDB" id="A0AAX2ZD47"/>
<dbReference type="RefSeq" id="WP_228415696.1">
    <property type="nucleotide sequence ID" value="NZ_CP081135.1"/>
</dbReference>
<accession>A0AAX2ZD47</accession>
<evidence type="ECO:0000313" key="2">
    <source>
        <dbReference type="Proteomes" id="UP001198983"/>
    </source>
</evidence>
<reference evidence="1 2" key="1">
    <citation type="journal article" date="2023" name="Int. J. Syst. Evol. Microbiol.">
        <title>Terrisporobacter hibernicus sp. nov., isolated from bovine faeces in Northern Ireland.</title>
        <authorList>
            <person name="Mitchell M."/>
            <person name="Nguyen S.V."/>
            <person name="Connor M."/>
            <person name="Fairley D.J."/>
            <person name="Donoghue O."/>
            <person name="Marshall H."/>
            <person name="Koolman L."/>
            <person name="McMullan G."/>
            <person name="Schaffer K.E."/>
            <person name="McGrath J.W."/>
            <person name="Fanning S."/>
        </authorList>
    </citation>
    <scope>NUCLEOTIDE SEQUENCE [LARGE SCALE GENOMIC DNA]</scope>
    <source>
        <strain evidence="1 2">MCA3</strain>
    </source>
</reference>
<keyword evidence="2" id="KW-1185">Reference proteome</keyword>
<evidence type="ECO:0000313" key="1">
    <source>
        <dbReference type="EMBL" id="UEL47214.1"/>
    </source>
</evidence>
<dbReference type="Proteomes" id="UP001198983">
    <property type="component" value="Chromosome"/>
</dbReference>
<gene>
    <name evidence="1" type="ORF">JW646_16510</name>
</gene>